<feature type="transmembrane region" description="Helical" evidence="1">
    <location>
        <begin position="36"/>
        <end position="55"/>
    </location>
</feature>
<reference evidence="2 3" key="1">
    <citation type="submission" date="2019-02" db="EMBL/GenBank/DDBJ databases">
        <title>Isolation of virulent Lactobacillus brevis phages.</title>
        <authorList>
            <person name="Feyereisen M."/>
            <person name="Mahony J."/>
            <person name="O'Sullivan T."/>
            <person name="van Sinderen D."/>
        </authorList>
    </citation>
    <scope>NUCLEOTIDE SEQUENCE [LARGE SCALE GENOMIC DNA]</scope>
</reference>
<keyword evidence="1" id="KW-0472">Membrane</keyword>
<feature type="transmembrane region" description="Helical" evidence="1">
    <location>
        <begin position="67"/>
        <end position="84"/>
    </location>
</feature>
<accession>A0A4Y5FG47</accession>
<feature type="transmembrane region" description="Helical" evidence="1">
    <location>
        <begin position="90"/>
        <end position="110"/>
    </location>
</feature>
<gene>
    <name evidence="2" type="ORF">B521_0067</name>
</gene>
<keyword evidence="1" id="KW-0812">Transmembrane</keyword>
<sequence length="117" mass="13173">MLKFKSFKMILSVGLLIDIMIILLVNLLPYMTSNNYVISIVSSLLFLIMVSIFNLVDDKGHFSMNHLLINIIGFILIATLYSFILNARTVTIPIGICIALVFCLILLISLKPLWVVD</sequence>
<evidence type="ECO:0000256" key="1">
    <source>
        <dbReference type="SAM" id="Phobius"/>
    </source>
</evidence>
<feature type="transmembrane region" description="Helical" evidence="1">
    <location>
        <begin position="9"/>
        <end position="30"/>
    </location>
</feature>
<evidence type="ECO:0000313" key="2">
    <source>
        <dbReference type="EMBL" id="QBJ03417.1"/>
    </source>
</evidence>
<keyword evidence="3" id="KW-1185">Reference proteome</keyword>
<dbReference type="Proteomes" id="UP000308874">
    <property type="component" value="Segment"/>
</dbReference>
<evidence type="ECO:0000313" key="3">
    <source>
        <dbReference type="Proteomes" id="UP000308874"/>
    </source>
</evidence>
<organism evidence="2 3">
    <name type="scientific">Lactobacillus phage 521B</name>
    <dbReference type="NCBI Taxonomy" id="2510942"/>
    <lineage>
        <taxon>Viruses</taxon>
        <taxon>Duplodnaviria</taxon>
        <taxon>Heunggongvirae</taxon>
        <taxon>Uroviricota</taxon>
        <taxon>Caudoviricetes</taxon>
        <taxon>Herelleviridae</taxon>
        <taxon>Tybeckvirus</taxon>
        <taxon>Tybeckvirus tv521B</taxon>
    </lineage>
</organism>
<dbReference type="EMBL" id="MK504443">
    <property type="protein sequence ID" value="QBJ03417.1"/>
    <property type="molecule type" value="Genomic_DNA"/>
</dbReference>
<name>A0A4Y5FG47_9CAUD</name>
<keyword evidence="1" id="KW-1133">Transmembrane helix</keyword>
<proteinExistence type="predicted"/>
<protein>
    <submittedName>
        <fullName evidence="2">Uncharacterized protein</fullName>
    </submittedName>
</protein>